<proteinExistence type="predicted"/>
<keyword evidence="2" id="KW-0804">Transcription</keyword>
<dbReference type="STRING" id="1561998.A0A1I7TD87"/>
<evidence type="ECO:0000256" key="2">
    <source>
        <dbReference type="ARBA" id="ARBA00023163"/>
    </source>
</evidence>
<dbReference type="PANTHER" id="PTHR16088:SF3">
    <property type="entry name" value="GON-4-LIKE PROTEIN"/>
    <property type="match status" value="1"/>
</dbReference>
<keyword evidence="1" id="KW-0805">Transcription regulation</keyword>
<feature type="compositionally biased region" description="Low complexity" evidence="4">
    <location>
        <begin position="212"/>
        <end position="223"/>
    </location>
</feature>
<dbReference type="GO" id="GO:0003712">
    <property type="term" value="F:transcription coregulator activity"/>
    <property type="evidence" value="ECO:0007669"/>
    <property type="project" value="TreeGrafter"/>
</dbReference>
<evidence type="ECO:0000313" key="5">
    <source>
        <dbReference type="Proteomes" id="UP000095282"/>
    </source>
</evidence>
<dbReference type="PANTHER" id="PTHR16088">
    <property type="entry name" value="YY1 ASSOCIATED PROTEIN-RELATED"/>
    <property type="match status" value="1"/>
</dbReference>
<evidence type="ECO:0000313" key="6">
    <source>
        <dbReference type="WBParaSite" id="Csp11.Scaffold585.g4776.t1"/>
    </source>
</evidence>
<organism evidence="5 6">
    <name type="scientific">Caenorhabditis tropicalis</name>
    <dbReference type="NCBI Taxonomy" id="1561998"/>
    <lineage>
        <taxon>Eukaryota</taxon>
        <taxon>Metazoa</taxon>
        <taxon>Ecdysozoa</taxon>
        <taxon>Nematoda</taxon>
        <taxon>Chromadorea</taxon>
        <taxon>Rhabditida</taxon>
        <taxon>Rhabditina</taxon>
        <taxon>Rhabditomorpha</taxon>
        <taxon>Rhabditoidea</taxon>
        <taxon>Rhabditidae</taxon>
        <taxon>Peloderinae</taxon>
        <taxon>Caenorhabditis</taxon>
    </lineage>
</organism>
<dbReference type="InterPro" id="IPR052435">
    <property type="entry name" value="YY1-Transcr_Regul"/>
</dbReference>
<protein>
    <submittedName>
        <fullName evidence="6">GON-4-like protein</fullName>
    </submittedName>
</protein>
<name>A0A1I7TD87_9PELO</name>
<evidence type="ECO:0000256" key="3">
    <source>
        <dbReference type="ARBA" id="ARBA00023242"/>
    </source>
</evidence>
<dbReference type="WBParaSite" id="Csp11.Scaffold585.g4776.t1">
    <property type="protein sequence ID" value="Csp11.Scaffold585.g4776.t1"/>
    <property type="gene ID" value="Csp11.Scaffold585.g4776"/>
</dbReference>
<feature type="region of interest" description="Disordered" evidence="4">
    <location>
        <begin position="67"/>
        <end position="100"/>
    </location>
</feature>
<dbReference type="GO" id="GO:0005634">
    <property type="term" value="C:nucleus"/>
    <property type="evidence" value="ECO:0007669"/>
    <property type="project" value="TreeGrafter"/>
</dbReference>
<feature type="region of interest" description="Disordered" evidence="4">
    <location>
        <begin position="208"/>
        <end position="238"/>
    </location>
</feature>
<dbReference type="AlphaFoldDB" id="A0A1I7TD87"/>
<accession>A0A1I7TD87</accession>
<keyword evidence="3" id="KW-0539">Nucleus</keyword>
<dbReference type="eggNOG" id="KOG4321">
    <property type="taxonomic scope" value="Eukaryota"/>
</dbReference>
<dbReference type="Proteomes" id="UP000095282">
    <property type="component" value="Unplaced"/>
</dbReference>
<reference evidence="6" key="1">
    <citation type="submission" date="2016-11" db="UniProtKB">
        <authorList>
            <consortium name="WormBaseParasite"/>
        </authorList>
    </citation>
    <scope>IDENTIFICATION</scope>
</reference>
<keyword evidence="5" id="KW-1185">Reference proteome</keyword>
<evidence type="ECO:0000256" key="4">
    <source>
        <dbReference type="SAM" id="MobiDB-lite"/>
    </source>
</evidence>
<dbReference type="GO" id="GO:0006355">
    <property type="term" value="P:regulation of DNA-templated transcription"/>
    <property type="evidence" value="ECO:0007669"/>
    <property type="project" value="TreeGrafter"/>
</dbReference>
<sequence>MIGYLSVFSRHQNLPSIRWLDHRKLLVNLIVLKKSEPSLKMSHSDSMSSKRKYDSISSMPFTSFDCSEPSTSSKTHDQQYPAESHFLENKRKKLRDNSLSESSYVPIDQNQMSGRVHYFDGHTNSSFPIPPTPGRRTPDADDHDFMDLESNSLMWTQSSFQFIEGNPRTPGSFAEGPKEYEPTDFSSINTGYAENDLYQIPSSSCQQPMGCTSQIQESSTTTSRLKEPPSTCYESENSPEVVIEDELSIPGLDMVPRDYEEEIEEVINESVAEEEVPIKSARQNNSRPPLRYKKEMDAGIIALKASRKRTRIEREAMGSVGLNDEALHERQKNKVMQKVVDEINQKLFMHKNTHQRFRSTITNDKISDIEKVSRVILILANHPELLNLVLLYAPPESVISDFESNTNYHSYKAAIEMIMDIARYITAANLKEPTLRGLFRYIRSFLEDNSNITDEQATRRFYQLFGQDRPLWNKLESQFWCLPFKSQPRLDSFEYVDLTNVDSLTKRGKRDLNSITPRFETIDDIDQVLGFVYRPLRNDPPSKLVVKCGEMCIRNDDETFTQLEITEKRWTRKDDITLLTSYNEALKKDPHFKDSMMPSCVPELPFGEKSIVARLNYLLAELKAFEDN</sequence>
<evidence type="ECO:0000256" key="1">
    <source>
        <dbReference type="ARBA" id="ARBA00023015"/>
    </source>
</evidence>